<keyword evidence="3" id="KW-1185">Reference proteome</keyword>
<evidence type="ECO:0000256" key="1">
    <source>
        <dbReference type="SAM" id="SignalP"/>
    </source>
</evidence>
<proteinExistence type="predicted"/>
<dbReference type="EMBL" id="CP036287">
    <property type="protein sequence ID" value="QDU69171.1"/>
    <property type="molecule type" value="Genomic_DNA"/>
</dbReference>
<organism evidence="2 3">
    <name type="scientific">Engelhardtia mirabilis</name>
    <dbReference type="NCBI Taxonomy" id="2528011"/>
    <lineage>
        <taxon>Bacteria</taxon>
        <taxon>Pseudomonadati</taxon>
        <taxon>Planctomycetota</taxon>
        <taxon>Planctomycetia</taxon>
        <taxon>Planctomycetia incertae sedis</taxon>
        <taxon>Engelhardtia</taxon>
    </lineage>
</organism>
<feature type="chain" id="PRO_5022146002" evidence="1">
    <location>
        <begin position="22"/>
        <end position="686"/>
    </location>
</feature>
<dbReference type="AlphaFoldDB" id="A0A518BQD3"/>
<protein>
    <submittedName>
        <fullName evidence="2">Uncharacterized protein</fullName>
    </submittedName>
</protein>
<evidence type="ECO:0000313" key="3">
    <source>
        <dbReference type="Proteomes" id="UP000316921"/>
    </source>
</evidence>
<dbReference type="Proteomes" id="UP000316921">
    <property type="component" value="Chromosome"/>
</dbReference>
<feature type="signal peptide" evidence="1">
    <location>
        <begin position="1"/>
        <end position="21"/>
    </location>
</feature>
<name>A0A518BQD3_9BACT</name>
<accession>A0A518BQD3</accession>
<evidence type="ECO:0000313" key="2">
    <source>
        <dbReference type="EMBL" id="QDU69171.1"/>
    </source>
</evidence>
<reference evidence="2 3" key="1">
    <citation type="submission" date="2019-02" db="EMBL/GenBank/DDBJ databases">
        <title>Deep-cultivation of Planctomycetes and their phenomic and genomic characterization uncovers novel biology.</title>
        <authorList>
            <person name="Wiegand S."/>
            <person name="Jogler M."/>
            <person name="Boedeker C."/>
            <person name="Pinto D."/>
            <person name="Vollmers J."/>
            <person name="Rivas-Marin E."/>
            <person name="Kohn T."/>
            <person name="Peeters S.H."/>
            <person name="Heuer A."/>
            <person name="Rast P."/>
            <person name="Oberbeckmann S."/>
            <person name="Bunk B."/>
            <person name="Jeske O."/>
            <person name="Meyerdierks A."/>
            <person name="Storesund J.E."/>
            <person name="Kallscheuer N."/>
            <person name="Luecker S."/>
            <person name="Lage O.M."/>
            <person name="Pohl T."/>
            <person name="Merkel B.J."/>
            <person name="Hornburger P."/>
            <person name="Mueller R.-W."/>
            <person name="Bruemmer F."/>
            <person name="Labrenz M."/>
            <person name="Spormann A.M."/>
            <person name="Op den Camp H."/>
            <person name="Overmann J."/>
            <person name="Amann R."/>
            <person name="Jetten M.S.M."/>
            <person name="Mascher T."/>
            <person name="Medema M.H."/>
            <person name="Devos D.P."/>
            <person name="Kaster A.-K."/>
            <person name="Ovreas L."/>
            <person name="Rohde M."/>
            <person name="Galperin M.Y."/>
            <person name="Jogler C."/>
        </authorList>
    </citation>
    <scope>NUCLEOTIDE SEQUENCE [LARGE SCALE GENOMIC DNA]</scope>
    <source>
        <strain evidence="2 3">Pla133</strain>
    </source>
</reference>
<gene>
    <name evidence="2" type="ORF">Pla133_42880</name>
</gene>
<sequence length="686" mass="73424" precursor="true">MKYSCLAFVMAVGLLVSGVMGQSRNVAPAESVAEPEVGRPVEKSADLTALAGWFTRPNAELSFDWRYSRLEVSAEAVDRARVHVRKIADAAGLAVADGQLFIPYLREEPSSELLRETLFVAWPFWRRVVQFNHSEVGSCTYIDVRDELGTDRTHFVGGALAYEGRGEAGSPAEAATGVTFELWRLRELFSLINQAADSIGWEGSSADGLRFHAPWAAVEPLAGELESLALFPPGFGRYTGFLACQLSIPGGVLRAVRLDWYDPLGVVLATDEVGLSAAGTPDMIRQTVWLPGGGPAIYVSERQGNARYVGEIAVGDLAWEPIDGELNGFVDVGLSGRGALAVRAGAEAEADVRRERADFKPSPAGGPEEAEPKPVAVVLSGGWTQQVPLTASQLAQPVVRLLVDPDFAPDAQLVGLKATCECGKIERLSAADDGPWLIEVHRADSGSIDSYASFDLILNIAEDKPFRVRLDLGPEAGVMPGAFVPMYIGSSVGPEPVWDVAIPISTDIALGAEVGAELYVEGDLRGILEVREANADGGRELAGRLSVADAGLWGALEGSVNLPLDGGGAIPALLYAESHPFGTSPGASFRVARPVDGRLVRSRWSIELDDSLFSSNPGGAIEMSSWRGMPAGRVELEITERRLDVRVDWSIAPGADCEALQVVEVDVAAQTLRFVIIDPYCLRLRR</sequence>
<keyword evidence="1" id="KW-0732">Signal</keyword>
<dbReference type="KEGG" id="pbap:Pla133_42880"/>